<feature type="non-terminal residue" evidence="1">
    <location>
        <position position="113"/>
    </location>
</feature>
<organism evidence="1 2">
    <name type="scientific">Mycena citricolor</name>
    <dbReference type="NCBI Taxonomy" id="2018698"/>
    <lineage>
        <taxon>Eukaryota</taxon>
        <taxon>Fungi</taxon>
        <taxon>Dikarya</taxon>
        <taxon>Basidiomycota</taxon>
        <taxon>Agaricomycotina</taxon>
        <taxon>Agaricomycetes</taxon>
        <taxon>Agaricomycetidae</taxon>
        <taxon>Agaricales</taxon>
        <taxon>Marasmiineae</taxon>
        <taxon>Mycenaceae</taxon>
        <taxon>Mycena</taxon>
    </lineage>
</organism>
<name>A0AAD2K3C0_9AGAR</name>
<sequence>IGVPRSLIAYMAISIDPRGPITLRRSFLALALSPHGPNSGQICKGCLRASILKPVDWRSWPCWDTCCWAKFRRPKWLCESVSPSRAGAHASLRFVRMTPLLSQYKTTSAPNEF</sequence>
<dbReference type="Proteomes" id="UP001295794">
    <property type="component" value="Unassembled WGS sequence"/>
</dbReference>
<comment type="caution">
    <text evidence="1">The sequence shown here is derived from an EMBL/GenBank/DDBJ whole genome shotgun (WGS) entry which is preliminary data.</text>
</comment>
<protein>
    <submittedName>
        <fullName evidence="1">Uncharacterized protein</fullName>
    </submittedName>
</protein>
<gene>
    <name evidence="1" type="ORF">MYCIT1_LOCUS25023</name>
</gene>
<dbReference type="EMBL" id="CAVNYO010000411">
    <property type="protein sequence ID" value="CAK5276609.1"/>
    <property type="molecule type" value="Genomic_DNA"/>
</dbReference>
<keyword evidence="2" id="KW-1185">Reference proteome</keyword>
<proteinExistence type="predicted"/>
<evidence type="ECO:0000313" key="2">
    <source>
        <dbReference type="Proteomes" id="UP001295794"/>
    </source>
</evidence>
<reference evidence="1" key="1">
    <citation type="submission" date="2023-11" db="EMBL/GenBank/DDBJ databases">
        <authorList>
            <person name="De Vega J J."/>
            <person name="De Vega J J."/>
        </authorList>
    </citation>
    <scope>NUCLEOTIDE SEQUENCE</scope>
</reference>
<dbReference type="AlphaFoldDB" id="A0AAD2K3C0"/>
<accession>A0AAD2K3C0</accession>
<evidence type="ECO:0000313" key="1">
    <source>
        <dbReference type="EMBL" id="CAK5276609.1"/>
    </source>
</evidence>